<accession>A0A0F5LTG5</accession>
<keyword evidence="5" id="KW-1185">Reference proteome</keyword>
<dbReference type="STRING" id="1121477.SAMN02745223_01641"/>
<gene>
    <name evidence="4" type="ORF">SAMN02745223_01641</name>
    <name evidence="3" type="ORF">VW29_09100</name>
</gene>
<keyword evidence="1" id="KW-1133">Transmembrane helix</keyword>
<dbReference type="EMBL" id="FQVC01000004">
    <property type="protein sequence ID" value="SHF03833.1"/>
    <property type="molecule type" value="Genomic_DNA"/>
</dbReference>
<proteinExistence type="predicted"/>
<name>A0A0F5LTG5_9HYPH</name>
<sequence>MIYVFALLIGVIAGLRAMTAPAAVAWAASLGWINLSGTIFAFMGAAITPWIFTALALVELITDQLPNTPSRKVPMQFGARIVSGAFCGAVLGASVGALIGGLIAGAVGAVIGTLGGAEFRSRLVAAIGGKDLPIALLEDAIAVFGAIWIVSMAGSAALAVAV</sequence>
<keyword evidence="1" id="KW-0472">Membrane</keyword>
<feature type="chain" id="PRO_5015038334" evidence="2">
    <location>
        <begin position="23"/>
        <end position="162"/>
    </location>
</feature>
<dbReference type="AlphaFoldDB" id="A0A0F5LTG5"/>
<reference evidence="4 6" key="2">
    <citation type="submission" date="2016-11" db="EMBL/GenBank/DDBJ databases">
        <authorList>
            <person name="Jaros S."/>
            <person name="Januszkiewicz K."/>
            <person name="Wedrychowicz H."/>
        </authorList>
    </citation>
    <scope>NUCLEOTIDE SEQUENCE [LARGE SCALE GENOMIC DNA]</scope>
    <source>
        <strain evidence="4 6">DSM 17137</strain>
    </source>
</reference>
<protein>
    <submittedName>
        <fullName evidence="3">Membrane protein</fullName>
    </submittedName>
</protein>
<organism evidence="3 5">
    <name type="scientific">Devosia limi DSM 17137</name>
    <dbReference type="NCBI Taxonomy" id="1121477"/>
    <lineage>
        <taxon>Bacteria</taxon>
        <taxon>Pseudomonadati</taxon>
        <taxon>Pseudomonadota</taxon>
        <taxon>Alphaproteobacteria</taxon>
        <taxon>Hyphomicrobiales</taxon>
        <taxon>Devosiaceae</taxon>
        <taxon>Devosia</taxon>
    </lineage>
</organism>
<evidence type="ECO:0000313" key="3">
    <source>
        <dbReference type="EMBL" id="KKB84957.1"/>
    </source>
</evidence>
<feature type="transmembrane region" description="Helical" evidence="1">
    <location>
        <begin position="140"/>
        <end position="161"/>
    </location>
</feature>
<dbReference type="Proteomes" id="UP000184533">
    <property type="component" value="Unassembled WGS sequence"/>
</dbReference>
<evidence type="ECO:0000256" key="2">
    <source>
        <dbReference type="SAM" id="SignalP"/>
    </source>
</evidence>
<evidence type="ECO:0000313" key="5">
    <source>
        <dbReference type="Proteomes" id="UP000033608"/>
    </source>
</evidence>
<feature type="transmembrane region" description="Helical" evidence="1">
    <location>
        <begin position="37"/>
        <end position="61"/>
    </location>
</feature>
<dbReference type="Proteomes" id="UP000033608">
    <property type="component" value="Unassembled WGS sequence"/>
</dbReference>
<keyword evidence="1" id="KW-0812">Transmembrane</keyword>
<dbReference type="OrthoDB" id="9812409at2"/>
<evidence type="ECO:0000313" key="4">
    <source>
        <dbReference type="EMBL" id="SHF03833.1"/>
    </source>
</evidence>
<dbReference type="RefSeq" id="WP_046134968.1">
    <property type="nucleotide sequence ID" value="NZ_FQVC01000004.1"/>
</dbReference>
<dbReference type="PATRIC" id="fig|1121477.3.peg.2920"/>
<keyword evidence="2" id="KW-0732">Signal</keyword>
<feature type="transmembrane region" description="Helical" evidence="1">
    <location>
        <begin position="81"/>
        <end position="111"/>
    </location>
</feature>
<reference evidence="3 5" key="1">
    <citation type="submission" date="2015-03" db="EMBL/GenBank/DDBJ databases">
        <authorList>
            <person name="Hassan Y.I."/>
            <person name="Lepp D."/>
            <person name="Zhou T."/>
        </authorList>
    </citation>
    <scope>NUCLEOTIDE SEQUENCE [LARGE SCALE GENOMIC DNA]</scope>
    <source>
        <strain evidence="3 5">DSM 17137</strain>
    </source>
</reference>
<evidence type="ECO:0000313" key="6">
    <source>
        <dbReference type="Proteomes" id="UP000184533"/>
    </source>
</evidence>
<dbReference type="EMBL" id="LAJF01000062">
    <property type="protein sequence ID" value="KKB84957.1"/>
    <property type="molecule type" value="Genomic_DNA"/>
</dbReference>
<feature type="signal peptide" evidence="2">
    <location>
        <begin position="1"/>
        <end position="22"/>
    </location>
</feature>
<evidence type="ECO:0000256" key="1">
    <source>
        <dbReference type="SAM" id="Phobius"/>
    </source>
</evidence>